<evidence type="ECO:0000256" key="1">
    <source>
        <dbReference type="SAM" id="MobiDB-lite"/>
    </source>
</evidence>
<accession>A0A5J4PVG8</accession>
<dbReference type="Proteomes" id="UP000324800">
    <property type="component" value="Unassembled WGS sequence"/>
</dbReference>
<protein>
    <submittedName>
        <fullName evidence="2">Uncharacterized protein</fullName>
    </submittedName>
</protein>
<feature type="non-terminal residue" evidence="2">
    <location>
        <position position="77"/>
    </location>
</feature>
<evidence type="ECO:0000313" key="2">
    <source>
        <dbReference type="EMBL" id="KAA6313617.1"/>
    </source>
</evidence>
<comment type="caution">
    <text evidence="2">The sequence shown here is derived from an EMBL/GenBank/DDBJ whole genome shotgun (WGS) entry which is preliminary data.</text>
</comment>
<proteinExistence type="predicted"/>
<dbReference type="AlphaFoldDB" id="A0A5J4PVG8"/>
<sequence length="77" mass="8747">MLYIYQFGVDISDVIEKVEEENLSNDEVEDDEEDDDDDDDVKDPQFNDVKEMSLSGMNSTKLEDALISSDSPIDPKL</sequence>
<evidence type="ECO:0000313" key="3">
    <source>
        <dbReference type="Proteomes" id="UP000324800"/>
    </source>
</evidence>
<feature type="compositionally biased region" description="Basic and acidic residues" evidence="1">
    <location>
        <begin position="42"/>
        <end position="51"/>
    </location>
</feature>
<feature type="region of interest" description="Disordered" evidence="1">
    <location>
        <begin position="19"/>
        <end position="77"/>
    </location>
</feature>
<gene>
    <name evidence="2" type="ORF">EZS28_055725</name>
</gene>
<dbReference type="EMBL" id="SNRW01048227">
    <property type="protein sequence ID" value="KAA6313617.1"/>
    <property type="molecule type" value="Genomic_DNA"/>
</dbReference>
<name>A0A5J4PVG8_9EUKA</name>
<reference evidence="2 3" key="1">
    <citation type="submission" date="2019-03" db="EMBL/GenBank/DDBJ databases">
        <title>Single cell metagenomics reveals metabolic interactions within the superorganism composed of flagellate Streblomastix strix and complex community of Bacteroidetes bacteria on its surface.</title>
        <authorList>
            <person name="Treitli S.C."/>
            <person name="Kolisko M."/>
            <person name="Husnik F."/>
            <person name="Keeling P."/>
            <person name="Hampl V."/>
        </authorList>
    </citation>
    <scope>NUCLEOTIDE SEQUENCE [LARGE SCALE GENOMIC DNA]</scope>
    <source>
        <strain evidence="2">ST1C</strain>
    </source>
</reference>
<feature type="compositionally biased region" description="Acidic residues" evidence="1">
    <location>
        <begin position="19"/>
        <end position="41"/>
    </location>
</feature>
<organism evidence="2 3">
    <name type="scientific">Streblomastix strix</name>
    <dbReference type="NCBI Taxonomy" id="222440"/>
    <lineage>
        <taxon>Eukaryota</taxon>
        <taxon>Metamonada</taxon>
        <taxon>Preaxostyla</taxon>
        <taxon>Oxymonadida</taxon>
        <taxon>Streblomastigidae</taxon>
        <taxon>Streblomastix</taxon>
    </lineage>
</organism>